<dbReference type="Gene3D" id="1.10.287.1490">
    <property type="match status" value="1"/>
</dbReference>
<accession>A0ABR3EX25</accession>
<organism evidence="3 4">
    <name type="scientific">Marasmius crinis-equi</name>
    <dbReference type="NCBI Taxonomy" id="585013"/>
    <lineage>
        <taxon>Eukaryota</taxon>
        <taxon>Fungi</taxon>
        <taxon>Dikarya</taxon>
        <taxon>Basidiomycota</taxon>
        <taxon>Agaricomycotina</taxon>
        <taxon>Agaricomycetes</taxon>
        <taxon>Agaricomycetidae</taxon>
        <taxon>Agaricales</taxon>
        <taxon>Marasmiineae</taxon>
        <taxon>Marasmiaceae</taxon>
        <taxon>Marasmius</taxon>
    </lineage>
</organism>
<keyword evidence="1" id="KW-0175">Coiled coil</keyword>
<feature type="compositionally biased region" description="Polar residues" evidence="2">
    <location>
        <begin position="49"/>
        <end position="59"/>
    </location>
</feature>
<dbReference type="Proteomes" id="UP001465976">
    <property type="component" value="Unassembled WGS sequence"/>
</dbReference>
<keyword evidence="4" id="KW-1185">Reference proteome</keyword>
<feature type="region of interest" description="Disordered" evidence="2">
    <location>
        <begin position="1"/>
        <end position="24"/>
    </location>
</feature>
<dbReference type="EMBL" id="JBAHYK010001579">
    <property type="protein sequence ID" value="KAL0567469.1"/>
    <property type="molecule type" value="Genomic_DNA"/>
</dbReference>
<evidence type="ECO:0000256" key="1">
    <source>
        <dbReference type="SAM" id="Coils"/>
    </source>
</evidence>
<sequence length="237" mass="25602">MASTRSSTPTASSDDGIVVSSPENNIRPAAVSPIVNADATSVPPVVEPGTTSVPPIENSTTENQVPIVHSPILAKTVTWGQGSGGWGDTEDSTAAVHISQYARKDLVSVFRTTGLGNPTSLDKAPTPLWARTQLLRALPEAQHSKMPGPAFTISQLTDRRAIHEAEVQAVQRKIANNEERLSDLRDQQQSLWDQLAKLEKKCRGIDREQSDLMGTLESLTEVTRDLNDLEGLVPAYC</sequence>
<comment type="caution">
    <text evidence="3">The sequence shown here is derived from an EMBL/GenBank/DDBJ whole genome shotgun (WGS) entry which is preliminary data.</text>
</comment>
<evidence type="ECO:0000313" key="3">
    <source>
        <dbReference type="EMBL" id="KAL0567469.1"/>
    </source>
</evidence>
<feature type="coiled-coil region" evidence="1">
    <location>
        <begin position="153"/>
        <end position="201"/>
    </location>
</feature>
<name>A0ABR3EX25_9AGAR</name>
<protein>
    <submittedName>
        <fullName evidence="3">Uncharacterized protein</fullName>
    </submittedName>
</protein>
<reference evidence="3 4" key="1">
    <citation type="submission" date="2024-02" db="EMBL/GenBank/DDBJ databases">
        <title>A draft genome for the cacao thread blight pathogen Marasmius crinis-equi.</title>
        <authorList>
            <person name="Cohen S.P."/>
            <person name="Baruah I.K."/>
            <person name="Amoako-Attah I."/>
            <person name="Bukari Y."/>
            <person name="Meinhardt L.W."/>
            <person name="Bailey B.A."/>
        </authorList>
    </citation>
    <scope>NUCLEOTIDE SEQUENCE [LARGE SCALE GENOMIC DNA]</scope>
    <source>
        <strain evidence="3 4">GH-76</strain>
    </source>
</reference>
<feature type="compositionally biased region" description="Low complexity" evidence="2">
    <location>
        <begin position="1"/>
        <end position="13"/>
    </location>
</feature>
<evidence type="ECO:0000313" key="4">
    <source>
        <dbReference type="Proteomes" id="UP001465976"/>
    </source>
</evidence>
<evidence type="ECO:0000256" key="2">
    <source>
        <dbReference type="SAM" id="MobiDB-lite"/>
    </source>
</evidence>
<gene>
    <name evidence="3" type="ORF">V5O48_014522</name>
</gene>
<feature type="region of interest" description="Disordered" evidence="2">
    <location>
        <begin position="40"/>
        <end position="59"/>
    </location>
</feature>
<proteinExistence type="predicted"/>